<dbReference type="PANTHER" id="PTHR42927:SF1">
    <property type="entry name" value="HELICASE SUPERFAMILY 1 AND 2 DOMAIN-CONTAINING PROTEIN"/>
    <property type="match status" value="1"/>
</dbReference>
<feature type="non-terminal residue" evidence="4">
    <location>
        <position position="455"/>
    </location>
</feature>
<organism evidence="4 5">
    <name type="scientific">Eiseniibacteriota bacterium</name>
    <dbReference type="NCBI Taxonomy" id="2212470"/>
    <lineage>
        <taxon>Bacteria</taxon>
        <taxon>Candidatus Eiseniibacteriota</taxon>
    </lineage>
</organism>
<dbReference type="EMBL" id="VGIY01000231">
    <property type="protein sequence ID" value="MBM3317976.1"/>
    <property type="molecule type" value="Genomic_DNA"/>
</dbReference>
<proteinExistence type="predicted"/>
<dbReference type="Gene3D" id="3.90.1570.50">
    <property type="match status" value="1"/>
</dbReference>
<protein>
    <submittedName>
        <fullName evidence="4">Type I restriction endonuclease subunit R</fullName>
    </submittedName>
</protein>
<reference evidence="4" key="1">
    <citation type="submission" date="2019-03" db="EMBL/GenBank/DDBJ databases">
        <title>Lake Tanganyika Metagenome-Assembled Genomes (MAGs).</title>
        <authorList>
            <person name="Tran P."/>
        </authorList>
    </citation>
    <scope>NUCLEOTIDE SEQUENCE</scope>
    <source>
        <strain evidence="4">M_DeepCast_400m_m2_100</strain>
    </source>
</reference>
<dbReference type="GO" id="GO:0009035">
    <property type="term" value="F:type I site-specific deoxyribonuclease activity"/>
    <property type="evidence" value="ECO:0007669"/>
    <property type="project" value="UniProtKB-EC"/>
</dbReference>
<sequence>MTGRVSERSFEEAIECGLLQHGPDACAGDASALRETPPPYGDTVPGGYRKRSPEDYDRALCLIPRDVVDFILATQPKEWGKLKQHHGAAVMVQFLKRLAGEIERRGALDVLRQGIKDSGCKFRLAYFRPASGLNEETRRLHAANLFAVVRQIRYSEKNDKSLDLVLLLNGIPIFTAELKNPLTGQDVEDAIRQYKTDRDPREPLFAYGRCLAHFAVDPDLVYVTTHLVGPDTHFLPFNQGKFGGAGNPPVPPTRKGYATAYLWEETWARNSVLDLIRQFIHEVEEEDEGGRKTGKRFLIFPRYQQLDAVRRLVTHARAHGTGQRYLIQHSAGSGKSFTIAWLAHRLATLHDAGDRRVFDSIVVITDRRVLDRQLQTTMRQFEQTLGVVENIDTTSRHLKEALESGKTIIVTTLQKFPVIAKEIGELPGQRFAVIVDEAHSSQSGESTKSLKSVLA</sequence>
<gene>
    <name evidence="4" type="ORF">FJY75_08985</name>
</gene>
<feature type="domain" description="Restriction endonuclease type I HsdR N-terminal" evidence="2">
    <location>
        <begin position="142"/>
        <end position="226"/>
    </location>
</feature>
<dbReference type="SUPFAM" id="SSF52540">
    <property type="entry name" value="P-loop containing nucleoside triphosphate hydrolases"/>
    <property type="match status" value="1"/>
</dbReference>
<evidence type="ECO:0000313" key="5">
    <source>
        <dbReference type="Proteomes" id="UP000748308"/>
    </source>
</evidence>
<dbReference type="InterPro" id="IPR040980">
    <property type="entry name" value="SWI2_SNF2"/>
</dbReference>
<dbReference type="Proteomes" id="UP000748308">
    <property type="component" value="Unassembled WGS sequence"/>
</dbReference>
<name>A0A937X961_UNCEI</name>
<evidence type="ECO:0000259" key="2">
    <source>
        <dbReference type="Pfam" id="PF04313"/>
    </source>
</evidence>
<dbReference type="InterPro" id="IPR007409">
    <property type="entry name" value="Restrct_endonuc_type1_HsdR_N"/>
</dbReference>
<keyword evidence="4" id="KW-0378">Hydrolase</keyword>
<evidence type="ECO:0000259" key="3">
    <source>
        <dbReference type="Pfam" id="PF18766"/>
    </source>
</evidence>
<dbReference type="Pfam" id="PF18766">
    <property type="entry name" value="SWI2_SNF2"/>
    <property type="match status" value="1"/>
</dbReference>
<keyword evidence="4" id="KW-0540">Nuclease</keyword>
<accession>A0A937X961</accession>
<dbReference type="GO" id="GO:0003677">
    <property type="term" value="F:DNA binding"/>
    <property type="evidence" value="ECO:0007669"/>
    <property type="project" value="UniProtKB-KW"/>
</dbReference>
<comment type="caution">
    <text evidence="4">The sequence shown here is derived from an EMBL/GenBank/DDBJ whole genome shotgun (WGS) entry which is preliminary data.</text>
</comment>
<feature type="region of interest" description="Disordered" evidence="1">
    <location>
        <begin position="28"/>
        <end position="50"/>
    </location>
</feature>
<evidence type="ECO:0000256" key="1">
    <source>
        <dbReference type="SAM" id="MobiDB-lite"/>
    </source>
</evidence>
<dbReference type="Gene3D" id="3.40.50.300">
    <property type="entry name" value="P-loop containing nucleotide triphosphate hydrolases"/>
    <property type="match status" value="1"/>
</dbReference>
<dbReference type="Pfam" id="PF04313">
    <property type="entry name" value="HSDR_N"/>
    <property type="match status" value="1"/>
</dbReference>
<dbReference type="PANTHER" id="PTHR42927">
    <property type="entry name" value="HELICASE SUPERFAMILY 1 AND 2 DOMAIN-CONTAINING PROTEIN"/>
    <property type="match status" value="1"/>
</dbReference>
<dbReference type="GO" id="GO:0005524">
    <property type="term" value="F:ATP binding"/>
    <property type="evidence" value="ECO:0007669"/>
    <property type="project" value="UniProtKB-KW"/>
</dbReference>
<feature type="domain" description="SWI2/SNF2 ATPase" evidence="3">
    <location>
        <begin position="304"/>
        <end position="454"/>
    </location>
</feature>
<dbReference type="AlphaFoldDB" id="A0A937X961"/>
<evidence type="ECO:0000313" key="4">
    <source>
        <dbReference type="EMBL" id="MBM3317976.1"/>
    </source>
</evidence>
<keyword evidence="4" id="KW-0255">Endonuclease</keyword>
<dbReference type="GO" id="GO:0009307">
    <property type="term" value="P:DNA restriction-modification system"/>
    <property type="evidence" value="ECO:0007669"/>
    <property type="project" value="UniProtKB-KW"/>
</dbReference>
<dbReference type="CDD" id="cd22332">
    <property type="entry name" value="HsdR_N"/>
    <property type="match status" value="1"/>
</dbReference>
<dbReference type="InterPro" id="IPR027417">
    <property type="entry name" value="P-loop_NTPase"/>
</dbReference>